<organism evidence="2 3">
    <name type="scientific">Thlaspi arvense</name>
    <name type="common">Field penny-cress</name>
    <dbReference type="NCBI Taxonomy" id="13288"/>
    <lineage>
        <taxon>Eukaryota</taxon>
        <taxon>Viridiplantae</taxon>
        <taxon>Streptophyta</taxon>
        <taxon>Embryophyta</taxon>
        <taxon>Tracheophyta</taxon>
        <taxon>Spermatophyta</taxon>
        <taxon>Magnoliopsida</taxon>
        <taxon>eudicotyledons</taxon>
        <taxon>Gunneridae</taxon>
        <taxon>Pentapetalae</taxon>
        <taxon>rosids</taxon>
        <taxon>malvids</taxon>
        <taxon>Brassicales</taxon>
        <taxon>Brassicaceae</taxon>
        <taxon>Thlaspideae</taxon>
        <taxon>Thlaspi</taxon>
    </lineage>
</organism>
<feature type="compositionally biased region" description="Acidic residues" evidence="1">
    <location>
        <begin position="215"/>
        <end position="234"/>
    </location>
</feature>
<keyword evidence="3" id="KW-1185">Reference proteome</keyword>
<evidence type="ECO:0008006" key="4">
    <source>
        <dbReference type="Google" id="ProtNLM"/>
    </source>
</evidence>
<feature type="compositionally biased region" description="Polar residues" evidence="1">
    <location>
        <begin position="161"/>
        <end position="171"/>
    </location>
</feature>
<dbReference type="EMBL" id="OU466863">
    <property type="protein sequence ID" value="CAH2079412.1"/>
    <property type="molecule type" value="Genomic_DNA"/>
</dbReference>
<sequence>MTFIQLNTRMSHSELVNEVKEKLNLTASNISYHSWLEIDEGDACDPQYITDDQEVAVFVEMRRTIEEVNLCVTSSRLVHRVQMEIGETHPQITTGTAVERVAGEGDSEHDEHWHEFAMSETPMTLPIIWTPAVKANDKRPQNTILRKGTGINIREGDRSTRPISHLTTSVSKKGKAPASPKDTASDSDEAINTQMIPTEKRSLVPIRRRLFHDSDGEEESDSYSGEDEIEENVDGEGTSTLTTYGKFEESLHAMLIDNGNDPVLFARDAPPVFDMGETDGKWKLVMQVYPLAHHAACAVHLFRNVRASYQPKRLANIVKDAARACTMNEFNKKFIEIQGLNPRCASYLVDISECKYKIKF</sequence>
<evidence type="ECO:0000256" key="1">
    <source>
        <dbReference type="SAM" id="MobiDB-lite"/>
    </source>
</evidence>
<protein>
    <recommendedName>
        <fullName evidence="4">Transposase</fullName>
    </recommendedName>
</protein>
<accession>A0AAU9T541</accession>
<dbReference type="Proteomes" id="UP000836841">
    <property type="component" value="Chromosome 7"/>
</dbReference>
<proteinExistence type="predicted"/>
<evidence type="ECO:0000313" key="3">
    <source>
        <dbReference type="Proteomes" id="UP000836841"/>
    </source>
</evidence>
<feature type="region of interest" description="Disordered" evidence="1">
    <location>
        <begin position="211"/>
        <end position="241"/>
    </location>
</feature>
<feature type="region of interest" description="Disordered" evidence="1">
    <location>
        <begin position="148"/>
        <end position="199"/>
    </location>
</feature>
<reference evidence="2 3" key="1">
    <citation type="submission" date="2022-03" db="EMBL/GenBank/DDBJ databases">
        <authorList>
            <person name="Nunn A."/>
            <person name="Chopra R."/>
            <person name="Nunn A."/>
            <person name="Contreras Garrido A."/>
        </authorList>
    </citation>
    <scope>NUCLEOTIDE SEQUENCE [LARGE SCALE GENOMIC DNA]</scope>
</reference>
<name>A0AAU9T541_THLAR</name>
<feature type="non-terminal residue" evidence="2">
    <location>
        <position position="360"/>
    </location>
</feature>
<gene>
    <name evidence="2" type="ORF">TAV2_LOCUS23720</name>
</gene>
<evidence type="ECO:0000313" key="2">
    <source>
        <dbReference type="EMBL" id="CAH2079412.1"/>
    </source>
</evidence>
<dbReference type="AlphaFoldDB" id="A0AAU9T541"/>